<evidence type="ECO:0000313" key="3">
    <source>
        <dbReference type="Proteomes" id="UP001179280"/>
    </source>
</evidence>
<name>A0ABS2SN69_9BACI</name>
<evidence type="ECO:0000256" key="1">
    <source>
        <dbReference type="SAM" id="Phobius"/>
    </source>
</evidence>
<protein>
    <submittedName>
        <fullName evidence="2">Drug/metabolite transporter (DMT)-like permease</fullName>
    </submittedName>
</protein>
<reference evidence="2" key="1">
    <citation type="submission" date="2021-01" db="EMBL/GenBank/DDBJ databases">
        <title>Genomic Encyclopedia of Type Strains, Phase IV (KMG-IV): sequencing the most valuable type-strain genomes for metagenomic binning, comparative biology and taxonomic classification.</title>
        <authorList>
            <person name="Goeker M."/>
        </authorList>
    </citation>
    <scope>NUCLEOTIDE SEQUENCE</scope>
    <source>
        <strain evidence="2">DSM 21943</strain>
    </source>
</reference>
<proteinExistence type="predicted"/>
<sequence>MIEVLGKKINLTRLASVFLIVVGLLVVILQLGYRIFQGTPFFNENSVIGMAVFICGCYFLYQDRKEFLS</sequence>
<keyword evidence="1" id="KW-0812">Transmembrane</keyword>
<comment type="caution">
    <text evidence="2">The sequence shown here is derived from an EMBL/GenBank/DDBJ whole genome shotgun (WGS) entry which is preliminary data.</text>
</comment>
<gene>
    <name evidence="2" type="ORF">JOC54_000194</name>
</gene>
<feature type="transmembrane region" description="Helical" evidence="1">
    <location>
        <begin position="12"/>
        <end position="33"/>
    </location>
</feature>
<dbReference type="EMBL" id="JAFBCV010000001">
    <property type="protein sequence ID" value="MBM7836963.1"/>
    <property type="molecule type" value="Genomic_DNA"/>
</dbReference>
<keyword evidence="3" id="KW-1185">Reference proteome</keyword>
<keyword evidence="1" id="KW-1133">Transmembrane helix</keyword>
<dbReference type="RefSeq" id="WP_204463713.1">
    <property type="nucleotide sequence ID" value="NZ_JAFBCV010000001.1"/>
</dbReference>
<evidence type="ECO:0000313" key="2">
    <source>
        <dbReference type="EMBL" id="MBM7836963.1"/>
    </source>
</evidence>
<dbReference type="Proteomes" id="UP001179280">
    <property type="component" value="Unassembled WGS sequence"/>
</dbReference>
<accession>A0ABS2SN69</accession>
<keyword evidence="1" id="KW-0472">Membrane</keyword>
<feature type="transmembrane region" description="Helical" evidence="1">
    <location>
        <begin position="45"/>
        <end position="61"/>
    </location>
</feature>
<organism evidence="2 3">
    <name type="scientific">Shouchella xiaoxiensis</name>
    <dbReference type="NCBI Taxonomy" id="766895"/>
    <lineage>
        <taxon>Bacteria</taxon>
        <taxon>Bacillati</taxon>
        <taxon>Bacillota</taxon>
        <taxon>Bacilli</taxon>
        <taxon>Bacillales</taxon>
        <taxon>Bacillaceae</taxon>
        <taxon>Shouchella</taxon>
    </lineage>
</organism>